<keyword evidence="1" id="KW-1133">Transmembrane helix</keyword>
<keyword evidence="1" id="KW-0812">Transmembrane</keyword>
<accession>A0A8S5SLI3</accession>
<evidence type="ECO:0000313" key="2">
    <source>
        <dbReference type="EMBL" id="DAF51675.1"/>
    </source>
</evidence>
<name>A0A8S5SLI3_9CAUD</name>
<keyword evidence="1" id="KW-0472">Membrane</keyword>
<feature type="transmembrane region" description="Helical" evidence="1">
    <location>
        <begin position="49"/>
        <end position="69"/>
    </location>
</feature>
<proteinExistence type="predicted"/>
<sequence length="79" mass="9217">MKNTNKTFMYSTYIPRPTYIRRNNNNKNLHTEKGDSQGIYNSNDTLQDYIIVGLVIFSVPMLIIILGYLSQKINDKDEK</sequence>
<organism evidence="2">
    <name type="scientific">Siphoviridae sp. ct3ka12</name>
    <dbReference type="NCBI Taxonomy" id="2827771"/>
    <lineage>
        <taxon>Viruses</taxon>
        <taxon>Duplodnaviria</taxon>
        <taxon>Heunggongvirae</taxon>
        <taxon>Uroviricota</taxon>
        <taxon>Caudoviricetes</taxon>
    </lineage>
</organism>
<evidence type="ECO:0000256" key="1">
    <source>
        <dbReference type="SAM" id="Phobius"/>
    </source>
</evidence>
<protein>
    <submittedName>
        <fullName evidence="2">Uncharacterized protein</fullName>
    </submittedName>
</protein>
<dbReference type="EMBL" id="BK032619">
    <property type="protein sequence ID" value="DAF51675.1"/>
    <property type="molecule type" value="Genomic_DNA"/>
</dbReference>
<reference evidence="2" key="1">
    <citation type="journal article" date="2021" name="Proc. Natl. Acad. Sci. U.S.A.">
        <title>A Catalog of Tens of Thousands of Viruses from Human Metagenomes Reveals Hidden Associations with Chronic Diseases.</title>
        <authorList>
            <person name="Tisza M.J."/>
            <person name="Buck C.B."/>
        </authorList>
    </citation>
    <scope>NUCLEOTIDE SEQUENCE</scope>
    <source>
        <strain evidence="2">Ct3ka12</strain>
    </source>
</reference>